<dbReference type="EMBL" id="AFRZ01000001">
    <property type="protein sequence ID" value="EHP29008.1"/>
    <property type="molecule type" value="Genomic_DNA"/>
</dbReference>
<feature type="transmembrane region" description="Helical" evidence="1">
    <location>
        <begin position="7"/>
        <end position="25"/>
    </location>
</feature>
<dbReference type="HOGENOM" id="CLU_489943_0_0_7"/>
<keyword evidence="3" id="KW-1185">Reference proteome</keyword>
<dbReference type="STRING" id="929558.SMGD1_0481"/>
<accession>H1FV82</accession>
<name>H1FV82_SULGG</name>
<keyword evidence="1" id="KW-0812">Transmembrane</keyword>
<gene>
    <name evidence="2" type="ORF">SMGD1_0481</name>
</gene>
<dbReference type="AlphaFoldDB" id="H1FV82"/>
<proteinExistence type="predicted"/>
<dbReference type="Proteomes" id="UP000006431">
    <property type="component" value="Unassembled WGS sequence"/>
</dbReference>
<feature type="transmembrane region" description="Helical" evidence="1">
    <location>
        <begin position="182"/>
        <end position="211"/>
    </location>
</feature>
<evidence type="ECO:0000313" key="3">
    <source>
        <dbReference type="Proteomes" id="UP000006431"/>
    </source>
</evidence>
<feature type="transmembrane region" description="Helical" evidence="1">
    <location>
        <begin position="159"/>
        <end position="176"/>
    </location>
</feature>
<feature type="transmembrane region" description="Helical" evidence="1">
    <location>
        <begin position="329"/>
        <end position="349"/>
    </location>
</feature>
<feature type="transmembrane region" description="Helical" evidence="1">
    <location>
        <begin position="223"/>
        <end position="241"/>
    </location>
</feature>
<feature type="transmembrane region" description="Helical" evidence="1">
    <location>
        <begin position="281"/>
        <end position="299"/>
    </location>
</feature>
<reference evidence="2 3" key="1">
    <citation type="journal article" date="2012" name="Proc. Natl. Acad. Sci. U.S.A.">
        <title>Genome and physiology of a model Epsilonproteobacterium responsible for sulfide detoxification in marine oxygen depletion zones.</title>
        <authorList>
            <person name="Grote J."/>
            <person name="Schott T."/>
            <person name="Bruckner C.G."/>
            <person name="Glockner F.O."/>
            <person name="Jost G."/>
            <person name="Teeling H."/>
            <person name="Labrenz M."/>
            <person name="Jurgens K."/>
        </authorList>
    </citation>
    <scope>NUCLEOTIDE SEQUENCE [LARGE SCALE GENOMIC DNA]</scope>
    <source>
        <strain evidence="2 3">GD1</strain>
    </source>
</reference>
<evidence type="ECO:0000256" key="1">
    <source>
        <dbReference type="SAM" id="Phobius"/>
    </source>
</evidence>
<sequence length="556" mass="65887">MEAIKNNYIDIVLFLFGAIILTYASNYGMPIVVHPDEVTQLKNIYGMLQFKTLIMPYESAYSAWIHYFYLIPTIFYWGFEYLFNSDINSISDLKLYAMNNYHTVIPTLRVFSGLFFLSSLFALKFVIEKSINKTQAYIFLIIAILSPWIVINAHNIKHWIPDFSLVFFSFYFYYRYKVSNSILYVLISFVLFSIAIMTTYTLIFLGVYFILLHYRYKPYNHKILFRELILFLSVFIAFVVLSSNLGQGGNIATVAGGDYLKFNIKIEFIKDYLYNQLEFDTFLFISFIASLFLLIFSRYEKNHFKLLIVLVPYLLNMIVMSSHSVFGNYYTVFFVVDSLLLASYFLYFLYDKHKNVFIIIFTMYMFFNTYNIIRWLNILDEKDTRVLAKEWIEKNYKEKNFILYSTLGFNYLPLTKSGINIIADNLPNSLTTREKLYLKYDLNEQVNGMILWKVEQAGYSPKELIEVLLSSGYQPIIIHERFGNTVHHHQRTEKYIEKMSQDYTITQIQEIAPYKKEPDDREKIGDFSLDFRNFHYSLEHMKRSGPVIKIYKVGKK</sequence>
<protein>
    <submittedName>
        <fullName evidence="2">Uncharacterized protein</fullName>
    </submittedName>
</protein>
<evidence type="ECO:0000313" key="2">
    <source>
        <dbReference type="EMBL" id="EHP29008.1"/>
    </source>
</evidence>
<dbReference type="RefSeq" id="WP_008340525.1">
    <property type="nucleotide sequence ID" value="NZ_AFRZ01000001.1"/>
</dbReference>
<feature type="transmembrane region" description="Helical" evidence="1">
    <location>
        <begin position="356"/>
        <end position="376"/>
    </location>
</feature>
<keyword evidence="1" id="KW-1133">Transmembrane helix</keyword>
<keyword evidence="1" id="KW-0472">Membrane</keyword>
<organism evidence="2 3">
    <name type="scientific">Sulfurimonas gotlandica (strain DSM 19862 / JCM 16533 / GD1)</name>
    <dbReference type="NCBI Taxonomy" id="929558"/>
    <lineage>
        <taxon>Bacteria</taxon>
        <taxon>Pseudomonadati</taxon>
        <taxon>Campylobacterota</taxon>
        <taxon>Epsilonproteobacteria</taxon>
        <taxon>Campylobacterales</taxon>
        <taxon>Sulfurimonadaceae</taxon>
        <taxon>Sulfurimonas</taxon>
    </lineage>
</organism>
<comment type="caution">
    <text evidence="2">The sequence shown here is derived from an EMBL/GenBank/DDBJ whole genome shotgun (WGS) entry which is preliminary data.</text>
</comment>
<dbReference type="eggNOG" id="ENOG5032QG8">
    <property type="taxonomic scope" value="Bacteria"/>
</dbReference>
<dbReference type="OrthoDB" id="10020447at2"/>
<feature type="transmembrane region" description="Helical" evidence="1">
    <location>
        <begin position="306"/>
        <end position="323"/>
    </location>
</feature>
<feature type="transmembrane region" description="Helical" evidence="1">
    <location>
        <begin position="64"/>
        <end position="83"/>
    </location>
</feature>
<feature type="transmembrane region" description="Helical" evidence="1">
    <location>
        <begin position="104"/>
        <end position="123"/>
    </location>
</feature>
<feature type="transmembrane region" description="Helical" evidence="1">
    <location>
        <begin position="135"/>
        <end position="152"/>
    </location>
</feature>
<dbReference type="PATRIC" id="fig|929558.5.peg.479"/>